<accession>A0ABM3RIV5</accession>
<evidence type="ECO:0000313" key="2">
    <source>
        <dbReference type="Proteomes" id="UP000813463"/>
    </source>
</evidence>
<dbReference type="Proteomes" id="UP000813463">
    <property type="component" value="Chromosome 3"/>
</dbReference>
<evidence type="ECO:0000313" key="3">
    <source>
        <dbReference type="RefSeq" id="XP_056695551.1"/>
    </source>
</evidence>
<feature type="region of interest" description="Disordered" evidence="1">
    <location>
        <begin position="51"/>
        <end position="72"/>
    </location>
</feature>
<proteinExistence type="predicted"/>
<sequence>MVKERIIEEKKGYGLGRILGRIQLPIQEGPQQQVQQQQVLQLVEQQQDQQQVPHAQVQQHVQGEAPHVQGQENPKEFMLDFITLMNSLGANLSMLGTKLKRAQELFPNNSLVKNVEEFMGKRS</sequence>
<evidence type="ECO:0000256" key="1">
    <source>
        <dbReference type="SAM" id="MobiDB-lite"/>
    </source>
</evidence>
<name>A0ABM3RIV5_SPIOL</name>
<dbReference type="RefSeq" id="XP_056695551.1">
    <property type="nucleotide sequence ID" value="XM_056839573.1"/>
</dbReference>
<organism evidence="2 3">
    <name type="scientific">Spinacia oleracea</name>
    <name type="common">Spinach</name>
    <dbReference type="NCBI Taxonomy" id="3562"/>
    <lineage>
        <taxon>Eukaryota</taxon>
        <taxon>Viridiplantae</taxon>
        <taxon>Streptophyta</taxon>
        <taxon>Embryophyta</taxon>
        <taxon>Tracheophyta</taxon>
        <taxon>Spermatophyta</taxon>
        <taxon>Magnoliopsida</taxon>
        <taxon>eudicotyledons</taxon>
        <taxon>Gunneridae</taxon>
        <taxon>Pentapetalae</taxon>
        <taxon>Caryophyllales</taxon>
        <taxon>Chenopodiaceae</taxon>
        <taxon>Chenopodioideae</taxon>
        <taxon>Anserineae</taxon>
        <taxon>Spinacia</taxon>
    </lineage>
</organism>
<protein>
    <submittedName>
        <fullName evidence="3">Uncharacterized protein</fullName>
    </submittedName>
</protein>
<dbReference type="GeneID" id="130470020"/>
<keyword evidence="2" id="KW-1185">Reference proteome</keyword>
<reference evidence="2" key="1">
    <citation type="journal article" date="2021" name="Nat. Commun.">
        <title>Genomic analyses provide insights into spinach domestication and the genetic basis of agronomic traits.</title>
        <authorList>
            <person name="Cai X."/>
            <person name="Sun X."/>
            <person name="Xu C."/>
            <person name="Sun H."/>
            <person name="Wang X."/>
            <person name="Ge C."/>
            <person name="Zhang Z."/>
            <person name="Wang Q."/>
            <person name="Fei Z."/>
            <person name="Jiao C."/>
            <person name="Wang Q."/>
        </authorList>
    </citation>
    <scope>NUCLEOTIDE SEQUENCE [LARGE SCALE GENOMIC DNA]</scope>
    <source>
        <strain evidence="2">cv. Varoflay</strain>
    </source>
</reference>
<gene>
    <name evidence="3" type="primary">LOC130470020</name>
</gene>
<feature type="compositionally biased region" description="Low complexity" evidence="1">
    <location>
        <begin position="51"/>
        <end position="63"/>
    </location>
</feature>
<reference evidence="3" key="2">
    <citation type="submission" date="2025-08" db="UniProtKB">
        <authorList>
            <consortium name="RefSeq"/>
        </authorList>
    </citation>
    <scope>IDENTIFICATION</scope>
    <source>
        <tissue evidence="3">Leaf</tissue>
    </source>
</reference>